<feature type="region of interest" description="Disordered" evidence="1">
    <location>
        <begin position="254"/>
        <end position="307"/>
    </location>
</feature>
<gene>
    <name evidence="2" type="ORF">DH2020_012008</name>
</gene>
<comment type="caution">
    <text evidence="2">The sequence shown here is derived from an EMBL/GenBank/DDBJ whole genome shotgun (WGS) entry which is preliminary data.</text>
</comment>
<feature type="region of interest" description="Disordered" evidence="1">
    <location>
        <begin position="426"/>
        <end position="479"/>
    </location>
</feature>
<proteinExistence type="predicted"/>
<accession>A0ABR0XF61</accession>
<dbReference type="InterPro" id="IPR040378">
    <property type="entry name" value="BASL"/>
</dbReference>
<feature type="compositionally biased region" description="Polar residues" evidence="1">
    <location>
        <begin position="254"/>
        <end position="267"/>
    </location>
</feature>
<feature type="region of interest" description="Disordered" evidence="1">
    <location>
        <begin position="116"/>
        <end position="143"/>
    </location>
</feature>
<feature type="compositionally biased region" description="Basic and acidic residues" evidence="1">
    <location>
        <begin position="268"/>
        <end position="299"/>
    </location>
</feature>
<sequence length="650" mass="72159">MKKATTNRKKTEKLNFAGMRSASAEFEAELRFLSLRVVFTAVCVVFDPAEQNITMKENQNATFYDSKSFRSVNDPLTFGSKEIYESDDSRTDVNPLAFEAKGRDERWNSKVIDDFSMDNENGTIDSPRKDNQNGLSHHLSSWEKDADTLSSDINDKEEKQISPAYESLVTVEEFTYCNGNESRDSSSQRNGASDLFETVTNSFTDKNVLECELPELEVMKDICVDNGRPEKDKNLIESFKDDKSGHCEAIEASSMENANRHTANQCGSKEENDGKLVSQERVKSSDSSSDKDTAKHFDPQESVQTGEANYTATGTAATNSSEVDSFVDKKLPIQEYGTRSFLRSFLNSLDGEENKLTQPPDQVRVTNCVLIPIGEAVSESPSASSAEAGLLKEDVQASNLLYNSKVESGTITFNFSDAGPVQCTSSSHDQSLVVKDKNSDGSSANSNVQCVSSKDSSDKNVHDHEQSSEPKDGKCSTNDDVPAVERMFQSTSIGILVMFQLSANGNTMRARRVSLQPVLLLILGQLRILGAFLIDLMAVQPAQDLLLSQFHPDDKFTISSLPRKLTLNEDKPNVMKNTADKDFTLAKKFIEPSSVTKQHEKEENVIHAAGKGTSWVNEEEGPNKSEYFSMDYGWVRKRRPIHNKQIPFVP</sequence>
<keyword evidence="3" id="KW-1185">Reference proteome</keyword>
<dbReference type="Proteomes" id="UP001318860">
    <property type="component" value="Unassembled WGS sequence"/>
</dbReference>
<evidence type="ECO:0000256" key="1">
    <source>
        <dbReference type="SAM" id="MobiDB-lite"/>
    </source>
</evidence>
<evidence type="ECO:0000313" key="3">
    <source>
        <dbReference type="Proteomes" id="UP001318860"/>
    </source>
</evidence>
<organism evidence="2 3">
    <name type="scientific">Rehmannia glutinosa</name>
    <name type="common">Chinese foxglove</name>
    <dbReference type="NCBI Taxonomy" id="99300"/>
    <lineage>
        <taxon>Eukaryota</taxon>
        <taxon>Viridiplantae</taxon>
        <taxon>Streptophyta</taxon>
        <taxon>Embryophyta</taxon>
        <taxon>Tracheophyta</taxon>
        <taxon>Spermatophyta</taxon>
        <taxon>Magnoliopsida</taxon>
        <taxon>eudicotyledons</taxon>
        <taxon>Gunneridae</taxon>
        <taxon>Pentapetalae</taxon>
        <taxon>asterids</taxon>
        <taxon>lamiids</taxon>
        <taxon>Lamiales</taxon>
        <taxon>Orobanchaceae</taxon>
        <taxon>Rehmannieae</taxon>
        <taxon>Rehmannia</taxon>
    </lineage>
</organism>
<protein>
    <submittedName>
        <fullName evidence="2">Uncharacterized protein</fullName>
    </submittedName>
</protein>
<dbReference type="EMBL" id="JABTTQ020000005">
    <property type="protein sequence ID" value="KAK6157760.1"/>
    <property type="molecule type" value="Genomic_DNA"/>
</dbReference>
<feature type="compositionally biased region" description="Polar residues" evidence="1">
    <location>
        <begin position="440"/>
        <end position="454"/>
    </location>
</feature>
<feature type="compositionally biased region" description="Basic and acidic residues" evidence="1">
    <location>
        <begin position="455"/>
        <end position="474"/>
    </location>
</feature>
<reference evidence="2 3" key="1">
    <citation type="journal article" date="2021" name="Comput. Struct. Biotechnol. J.">
        <title>De novo genome assembly of the potent medicinal plant Rehmannia glutinosa using nanopore technology.</title>
        <authorList>
            <person name="Ma L."/>
            <person name="Dong C."/>
            <person name="Song C."/>
            <person name="Wang X."/>
            <person name="Zheng X."/>
            <person name="Niu Y."/>
            <person name="Chen S."/>
            <person name="Feng W."/>
        </authorList>
    </citation>
    <scope>NUCLEOTIDE SEQUENCE [LARGE SCALE GENOMIC DNA]</scope>
    <source>
        <strain evidence="2">DH-2019</strain>
    </source>
</reference>
<name>A0ABR0XF61_REHGL</name>
<dbReference type="PANTHER" id="PTHR33914">
    <property type="entry name" value="18S PRE-RIBOSOMAL ASSEMBLY PROTEIN GAR2-LIKE PROTEIN"/>
    <property type="match status" value="1"/>
</dbReference>
<dbReference type="PANTHER" id="PTHR33914:SF2">
    <property type="entry name" value="OS02G0582100 PROTEIN"/>
    <property type="match status" value="1"/>
</dbReference>
<evidence type="ECO:0000313" key="2">
    <source>
        <dbReference type="EMBL" id="KAK6157760.1"/>
    </source>
</evidence>